<name>H1Q1P9_9BACT</name>
<dbReference type="STRING" id="883158.HMPREF9140_00837"/>
<feature type="signal peptide" evidence="2">
    <location>
        <begin position="1"/>
        <end position="20"/>
    </location>
</feature>
<evidence type="ECO:0000256" key="1">
    <source>
        <dbReference type="SAM" id="Coils"/>
    </source>
</evidence>
<dbReference type="AlphaFoldDB" id="H1Q1P9"/>
<evidence type="ECO:0000313" key="3">
    <source>
        <dbReference type="EMBL" id="EHO71519.1"/>
    </source>
</evidence>
<evidence type="ECO:0000256" key="2">
    <source>
        <dbReference type="SAM" id="SignalP"/>
    </source>
</evidence>
<keyword evidence="2" id="KW-0732">Signal</keyword>
<accession>H1Q1P9</accession>
<comment type="caution">
    <text evidence="3">The sequence shown here is derived from an EMBL/GenBank/DDBJ whole genome shotgun (WGS) entry which is preliminary data.</text>
</comment>
<reference evidence="3 4" key="1">
    <citation type="submission" date="2011-12" db="EMBL/GenBank/DDBJ databases">
        <title>The Genome Sequence of Prevotella micans F0438.</title>
        <authorList>
            <consortium name="The Broad Institute Genome Sequencing Platform"/>
            <person name="Earl A."/>
            <person name="Ward D."/>
            <person name="Feldgarden M."/>
            <person name="Gevers D."/>
            <person name="Izard J."/>
            <person name="Baranova O.V."/>
            <person name="Blanton J.M."/>
            <person name="Wade W.G."/>
            <person name="Dewhirst F.E."/>
            <person name="Young S.K."/>
            <person name="Zeng Q."/>
            <person name="Gargeya S."/>
            <person name="Fitzgerald M."/>
            <person name="Haas B."/>
            <person name="Abouelleil A."/>
            <person name="Alvarado L."/>
            <person name="Arachchi H.M."/>
            <person name="Berlin A."/>
            <person name="Chapman S.B."/>
            <person name="Gearin G."/>
            <person name="Goldberg J."/>
            <person name="Griggs A."/>
            <person name="Gujja S."/>
            <person name="Hansen M."/>
            <person name="Heiman D."/>
            <person name="Howarth C."/>
            <person name="Larimer J."/>
            <person name="Lui A."/>
            <person name="MacDonald P.J.P."/>
            <person name="McCowen C."/>
            <person name="Montmayeur A."/>
            <person name="Murphy C."/>
            <person name="Neiman D."/>
            <person name="Pearson M."/>
            <person name="Priest M."/>
            <person name="Roberts A."/>
            <person name="Saif S."/>
            <person name="Shea T."/>
            <person name="Sisk P."/>
            <person name="Stolte C."/>
            <person name="Sykes S."/>
            <person name="Wortman J."/>
            <person name="Nusbaum C."/>
            <person name="Birren B."/>
        </authorList>
    </citation>
    <scope>NUCLEOTIDE SEQUENCE [LARGE SCALE GENOMIC DNA]</scope>
    <source>
        <strain evidence="3 4">F0438</strain>
    </source>
</reference>
<sequence length="140" mass="15644">MKKKILAAITVMAFITPCHAQSDSTISAMKQQKKVLELNTELTKTEIEYQKAVDKTIDLEKEAAEANANANVSRPVGYSTQNAAETAQYAKERVKMLKKVKKANAKLACSRKKVQKLDKKKKAIKAKLAKMDHRVEVVNQ</sequence>
<dbReference type="Proteomes" id="UP000016023">
    <property type="component" value="Unassembled WGS sequence"/>
</dbReference>
<feature type="coiled-coil region" evidence="1">
    <location>
        <begin position="100"/>
        <end position="134"/>
    </location>
</feature>
<proteinExistence type="predicted"/>
<feature type="coiled-coil region" evidence="1">
    <location>
        <begin position="28"/>
        <end position="69"/>
    </location>
</feature>
<evidence type="ECO:0008006" key="5">
    <source>
        <dbReference type="Google" id="ProtNLM"/>
    </source>
</evidence>
<organism evidence="3 4">
    <name type="scientific">Prevotella micans F0438</name>
    <dbReference type="NCBI Taxonomy" id="883158"/>
    <lineage>
        <taxon>Bacteria</taxon>
        <taxon>Pseudomonadati</taxon>
        <taxon>Bacteroidota</taxon>
        <taxon>Bacteroidia</taxon>
        <taxon>Bacteroidales</taxon>
        <taxon>Prevotellaceae</taxon>
        <taxon>Prevotella</taxon>
    </lineage>
</organism>
<keyword evidence="1" id="KW-0175">Coiled coil</keyword>
<gene>
    <name evidence="3" type="ORF">HMPREF9140_00837</name>
</gene>
<dbReference type="HOGENOM" id="CLU_122836_2_0_10"/>
<keyword evidence="4" id="KW-1185">Reference proteome</keyword>
<feature type="chain" id="PRO_5003553689" description="SlyB protein" evidence="2">
    <location>
        <begin position="21"/>
        <end position="140"/>
    </location>
</feature>
<evidence type="ECO:0000313" key="4">
    <source>
        <dbReference type="Proteomes" id="UP000016023"/>
    </source>
</evidence>
<dbReference type="EMBL" id="AGWK01000027">
    <property type="protein sequence ID" value="EHO71519.1"/>
    <property type="molecule type" value="Genomic_DNA"/>
</dbReference>
<dbReference type="RefSeq" id="WP_006951949.1">
    <property type="nucleotide sequence ID" value="NZ_JH594521.1"/>
</dbReference>
<dbReference type="PATRIC" id="fig|883158.3.peg.845"/>
<protein>
    <recommendedName>
        <fullName evidence="5">SlyB protein</fullName>
    </recommendedName>
</protein>